<dbReference type="InterPro" id="IPR013419">
    <property type="entry name" value="CRISPR-assoc_prot_Cas7/Csh2"/>
</dbReference>
<dbReference type="KEGG" id="mana:MAMMFC1_04252"/>
<name>A0A348AR36_9FIRM</name>
<sequence>MVIEKRREILFVYSVRDANPNGDPLNANHPRYDAESGQILVSDVRIKRTLRDQWLREGLPVFIDGEAKTLKSRIEELKKEFGVETGKDALKRCLDARVFGVTYALDKESFSWIGPVQFKWGRSLHQAKAELVQGTAAFASKDNSEQRSFRNEYIVPFVLIGAYGIVNQFAAKETGATEDDANKISEGLWQGTVNLITRSKVGHVPRMLLEVTYKPDFTGAAGALDEKLRLVSLDGNELTTEEQLTIRKPQDCLLDANKIGARLTQLRENIATIKIWLDGELSVKGLDELQKTLGEKLSLQTR</sequence>
<proteinExistence type="predicted"/>
<evidence type="ECO:0000313" key="2">
    <source>
        <dbReference type="Proteomes" id="UP000276437"/>
    </source>
</evidence>
<dbReference type="Proteomes" id="UP000276437">
    <property type="component" value="Chromosome"/>
</dbReference>
<protein>
    <submittedName>
        <fullName evidence="1">Uncharacterized protein</fullName>
    </submittedName>
</protein>
<dbReference type="Pfam" id="PF05107">
    <property type="entry name" value="Cas_Cas7"/>
    <property type="match status" value="1"/>
</dbReference>
<organism evidence="1 2">
    <name type="scientific">Methylomusa anaerophila</name>
    <dbReference type="NCBI Taxonomy" id="1930071"/>
    <lineage>
        <taxon>Bacteria</taxon>
        <taxon>Bacillati</taxon>
        <taxon>Bacillota</taxon>
        <taxon>Negativicutes</taxon>
        <taxon>Selenomonadales</taxon>
        <taxon>Sporomusaceae</taxon>
        <taxon>Methylomusa</taxon>
    </lineage>
</organism>
<dbReference type="GO" id="GO:0043571">
    <property type="term" value="P:maintenance of CRISPR repeat elements"/>
    <property type="evidence" value="ECO:0007669"/>
    <property type="project" value="InterPro"/>
</dbReference>
<dbReference type="AlphaFoldDB" id="A0A348AR36"/>
<keyword evidence="2" id="KW-1185">Reference proteome</keyword>
<dbReference type="InterPro" id="IPR006482">
    <property type="entry name" value="Cas7_Csh2/Csh2"/>
</dbReference>
<dbReference type="OrthoDB" id="9776792at2"/>
<accession>A0A348AR36</accession>
<gene>
    <name evidence="1" type="ORF">MAMMFC1_04252</name>
</gene>
<evidence type="ECO:0000313" key="1">
    <source>
        <dbReference type="EMBL" id="BBB93534.1"/>
    </source>
</evidence>
<dbReference type="NCBIfam" id="TIGR02590">
    <property type="entry name" value="cas_Csh2"/>
    <property type="match status" value="1"/>
</dbReference>
<dbReference type="NCBIfam" id="TIGR01595">
    <property type="entry name" value="cas_CT1132"/>
    <property type="match status" value="1"/>
</dbReference>
<dbReference type="RefSeq" id="WP_126310342.1">
    <property type="nucleotide sequence ID" value="NZ_AP018449.1"/>
</dbReference>
<reference evidence="1 2" key="1">
    <citation type="journal article" date="2018" name="Int. J. Syst. Evol. Microbiol.">
        <title>Methylomusa anaerophila gen. nov., sp. nov., an anaerobic methanol-utilizing bacterium isolated from a microbial fuel cell.</title>
        <authorList>
            <person name="Amano N."/>
            <person name="Yamamuro A."/>
            <person name="Miyahara M."/>
            <person name="Kouzuma A."/>
            <person name="Abe T."/>
            <person name="Watanabe K."/>
        </authorList>
    </citation>
    <scope>NUCLEOTIDE SEQUENCE [LARGE SCALE GENOMIC DNA]</scope>
    <source>
        <strain evidence="1 2">MMFC1</strain>
    </source>
</reference>
<dbReference type="EMBL" id="AP018449">
    <property type="protein sequence ID" value="BBB93534.1"/>
    <property type="molecule type" value="Genomic_DNA"/>
</dbReference>